<comment type="caution">
    <text evidence="1">The sequence shown here is derived from an EMBL/GenBank/DDBJ whole genome shotgun (WGS) entry which is preliminary data.</text>
</comment>
<dbReference type="EMBL" id="CM056743">
    <property type="protein sequence ID" value="KAJ8673621.1"/>
    <property type="molecule type" value="Genomic_DNA"/>
</dbReference>
<proteinExistence type="predicted"/>
<evidence type="ECO:0000313" key="1">
    <source>
        <dbReference type="EMBL" id="KAJ8673621.1"/>
    </source>
</evidence>
<organism evidence="1 2">
    <name type="scientific">Eretmocerus hayati</name>
    <dbReference type="NCBI Taxonomy" id="131215"/>
    <lineage>
        <taxon>Eukaryota</taxon>
        <taxon>Metazoa</taxon>
        <taxon>Ecdysozoa</taxon>
        <taxon>Arthropoda</taxon>
        <taxon>Hexapoda</taxon>
        <taxon>Insecta</taxon>
        <taxon>Pterygota</taxon>
        <taxon>Neoptera</taxon>
        <taxon>Endopterygota</taxon>
        <taxon>Hymenoptera</taxon>
        <taxon>Apocrita</taxon>
        <taxon>Proctotrupomorpha</taxon>
        <taxon>Chalcidoidea</taxon>
        <taxon>Aphelinidae</taxon>
        <taxon>Aphelininae</taxon>
        <taxon>Eretmocerus</taxon>
    </lineage>
</organism>
<reference evidence="1" key="1">
    <citation type="submission" date="2023-04" db="EMBL/GenBank/DDBJ databases">
        <title>A chromosome-level genome assembly of the parasitoid wasp Eretmocerus hayati.</title>
        <authorList>
            <person name="Zhong Y."/>
            <person name="Liu S."/>
            <person name="Liu Y."/>
        </authorList>
    </citation>
    <scope>NUCLEOTIDE SEQUENCE</scope>
    <source>
        <strain evidence="1">ZJU_SS_LIU_2023</strain>
    </source>
</reference>
<dbReference type="Proteomes" id="UP001239111">
    <property type="component" value="Chromosome 3"/>
</dbReference>
<evidence type="ECO:0000313" key="2">
    <source>
        <dbReference type="Proteomes" id="UP001239111"/>
    </source>
</evidence>
<accession>A0ACC2NRW3</accession>
<name>A0ACC2NRW3_9HYME</name>
<keyword evidence="2" id="KW-1185">Reference proteome</keyword>
<gene>
    <name evidence="1" type="ORF">QAD02_004883</name>
</gene>
<protein>
    <submittedName>
        <fullName evidence="1">Uncharacterized protein</fullName>
    </submittedName>
</protein>
<sequence length="1124" mass="125594">MGRKGKKKQGDESEGSGSAQQGAGSSQQSASQQHSGQSSHSSSAASTPAQTPRGSQGGAWGGSGHSTPQGQTPRGPQADYQQQRPGGAGPPPREQNAGRGRGMGRGRGEPPAQAWGQQRSQPGPTGPPNQSARSHPQERPQQQQQQPSSAPPGSQAWGQQRQQQQQGQGQRSQQAQPQQQQQWGQEQQQQSTAGTTTKPAWGPKPQQQPAQQQQASGAQPSFWGKPQQQQSPQGAPQAQSARPQQHQQQSQKQSKIQQSDVQEAASSMSQLSVQPKDSSPAKTQFKVSVSSKDAQNQSSLIPKRRNPEKAGTLGTKIKVLVNMMEIHFGQRFPKDVIHYDVAFMPETPKYLLRRAFTEARNRICPQRNPAFDGKKNAYSAGNLFDGDERSVEVTVFNEDGKEKVFKVTLKKVDVLDLMWIKNVYPGFDDSTKNQHCLQALDIILRNAPSLRSTIVGRSFFVPPRNPRSLGGGMDLWQGLFQSAVIGWKPFLNIDVAHKGFPKGQGVLDTIKNICGNAQPTADDYTTMVQRNQETIDKFLKGLKVVYQIPHIPTSRRTYRVNGLLRKTPREDVFEHEGHRISVEQYYRLQKQYTIRYPNLPLLWVGTKEKNIHVPIELCDIVSGQATQKKLDEKQTSNMIRAAATGTEDRKRKIMDAFQQMNYGNDPCMREFDVKVSGEFTNVDARILNPPNLQYKERPMNVNKGVWRAGKFLNPVNLAEGQWTIICLDNRTTTADLQALANSLQQAAGEVGMNIGRPSAPFELIDSRNVRNLEENLKKFKTKNFKLVVAVIPDFKGPYNKVKQTAELRIGVLTQCIKSKTLRRLDQSTCGNILLKINAKLNGTNHVLSPTTRDRLPACLAQNCYAMMVGADVTHPSPDATGIPSIAAVVASHDPQAFKYNTQIRLQPPRQELIEDLMEIMWIHLNEFKKATGKHPSQIVFFRDGVSEGQFGQVMHHELNAIRQACARCKIKIPITFLVVQKRHHIRFFPTHENDSDDSRKGFNVKAGTIVDTQITHPAHIDFYLVSHASIQGTARPTKYRCLWDDANMSEDEIEKLTYYLCHMFTRCTRSVSYPTPTYYAHLAAFRARALTQDVNIDLDNLANEQRMKMTIRPDVLNGNPMFFV</sequence>